<feature type="transmembrane region" description="Helical" evidence="1">
    <location>
        <begin position="236"/>
        <end position="256"/>
    </location>
</feature>
<evidence type="ECO:0000259" key="2">
    <source>
        <dbReference type="Pfam" id="PF01757"/>
    </source>
</evidence>
<keyword evidence="1" id="KW-1133">Transmembrane helix</keyword>
<feature type="transmembrane region" description="Helical" evidence="1">
    <location>
        <begin position="12"/>
        <end position="33"/>
    </location>
</feature>
<accession>A0A6I4SJ27</accession>
<feature type="transmembrane region" description="Helical" evidence="1">
    <location>
        <begin position="138"/>
        <end position="160"/>
    </location>
</feature>
<protein>
    <submittedName>
        <fullName evidence="3">Acyltransferase family protein</fullName>
    </submittedName>
</protein>
<dbReference type="InterPro" id="IPR002656">
    <property type="entry name" value="Acyl_transf_3_dom"/>
</dbReference>
<proteinExistence type="predicted"/>
<feature type="transmembrane region" description="Helical" evidence="1">
    <location>
        <begin position="87"/>
        <end position="107"/>
    </location>
</feature>
<reference evidence="3 4" key="1">
    <citation type="submission" date="2019-12" db="EMBL/GenBank/DDBJ databases">
        <title>Genomic-based taxomic classification of the family Erythrobacteraceae.</title>
        <authorList>
            <person name="Xu L."/>
        </authorList>
    </citation>
    <scope>NUCLEOTIDE SEQUENCE [LARGE SCALE GENOMIC DNA]</scope>
    <source>
        <strain evidence="3 4">JCM 17802</strain>
    </source>
</reference>
<dbReference type="RefSeq" id="WP_160596945.1">
    <property type="nucleotide sequence ID" value="NZ_WTYS01000001.1"/>
</dbReference>
<dbReference type="EMBL" id="WTYS01000001">
    <property type="protein sequence ID" value="MXO55645.1"/>
    <property type="molecule type" value="Genomic_DNA"/>
</dbReference>
<keyword evidence="3" id="KW-0808">Transferase</keyword>
<keyword evidence="3" id="KW-0012">Acyltransferase</keyword>
<keyword evidence="1" id="KW-0812">Transmembrane</keyword>
<keyword evidence="4" id="KW-1185">Reference proteome</keyword>
<keyword evidence="1" id="KW-0472">Membrane</keyword>
<evidence type="ECO:0000313" key="4">
    <source>
        <dbReference type="Proteomes" id="UP000468943"/>
    </source>
</evidence>
<evidence type="ECO:0000313" key="3">
    <source>
        <dbReference type="EMBL" id="MXO55645.1"/>
    </source>
</evidence>
<dbReference type="Pfam" id="PF01757">
    <property type="entry name" value="Acyl_transf_3"/>
    <property type="match status" value="1"/>
</dbReference>
<dbReference type="OrthoDB" id="9796461at2"/>
<dbReference type="PANTHER" id="PTHR23028">
    <property type="entry name" value="ACETYLTRANSFERASE"/>
    <property type="match status" value="1"/>
</dbReference>
<dbReference type="PANTHER" id="PTHR23028:SF53">
    <property type="entry name" value="ACYL_TRANSF_3 DOMAIN-CONTAINING PROTEIN"/>
    <property type="match status" value="1"/>
</dbReference>
<feature type="transmembrane region" description="Helical" evidence="1">
    <location>
        <begin position="113"/>
        <end position="131"/>
    </location>
</feature>
<organism evidence="3 4">
    <name type="scientific">Pontixanthobacter gangjinensis</name>
    <dbReference type="NCBI Taxonomy" id="1028742"/>
    <lineage>
        <taxon>Bacteria</taxon>
        <taxon>Pseudomonadati</taxon>
        <taxon>Pseudomonadota</taxon>
        <taxon>Alphaproteobacteria</taxon>
        <taxon>Sphingomonadales</taxon>
        <taxon>Erythrobacteraceae</taxon>
        <taxon>Pontixanthobacter</taxon>
    </lineage>
</organism>
<gene>
    <name evidence="3" type="ORF">GRI36_01995</name>
</gene>
<dbReference type="GO" id="GO:0000271">
    <property type="term" value="P:polysaccharide biosynthetic process"/>
    <property type="evidence" value="ECO:0007669"/>
    <property type="project" value="TreeGrafter"/>
</dbReference>
<dbReference type="GO" id="GO:0016020">
    <property type="term" value="C:membrane"/>
    <property type="evidence" value="ECO:0007669"/>
    <property type="project" value="TreeGrafter"/>
</dbReference>
<feature type="transmembrane region" description="Helical" evidence="1">
    <location>
        <begin position="166"/>
        <end position="196"/>
    </location>
</feature>
<dbReference type="Proteomes" id="UP000468943">
    <property type="component" value="Unassembled WGS sequence"/>
</dbReference>
<dbReference type="AlphaFoldDB" id="A0A6I4SJ27"/>
<feature type="transmembrane region" description="Helical" evidence="1">
    <location>
        <begin position="208"/>
        <end position="230"/>
    </location>
</feature>
<dbReference type="GO" id="GO:0016747">
    <property type="term" value="F:acyltransferase activity, transferring groups other than amino-acyl groups"/>
    <property type="evidence" value="ECO:0007669"/>
    <property type="project" value="InterPro"/>
</dbReference>
<feature type="transmembrane region" description="Helical" evidence="1">
    <location>
        <begin position="53"/>
        <end position="75"/>
    </location>
</feature>
<comment type="caution">
    <text evidence="3">The sequence shown here is derived from an EMBL/GenBank/DDBJ whole genome shotgun (WGS) entry which is preliminary data.</text>
</comment>
<name>A0A6I4SJ27_9SPHN</name>
<dbReference type="InterPro" id="IPR050879">
    <property type="entry name" value="Acyltransferase_3"/>
</dbReference>
<feature type="domain" description="Acyltransferase 3" evidence="2">
    <location>
        <begin position="15"/>
        <end position="316"/>
    </location>
</feature>
<feature type="transmembrane region" description="Helical" evidence="1">
    <location>
        <begin position="263"/>
        <end position="280"/>
    </location>
</feature>
<sequence>MGVSSKRAGKRYDLVDIARFLCAFWVMLFHYVYTYATVQNGLEAPAALTGIARYGYMGVDFFFIISGFVIAYSSVGKTAMQFFESRFFRIWPTFVICMTASALVLHLSGARSVSLVEYLVNLTVVPAYLGVKPIDGVYWTLAYEIFFYAIVFVFVLFRAQNFQSHIMIYGSLLLLALSPFMLNETSYLALFVIGIAFQALTDTQRRRLVPIAAIAGMGALAVTGAYVRAINLGFDGMAGAVILAALIGVFGILVLADRAQVRIGWARAAGLITYPLYLLHSKIGETAFDALPLQNIWPLVLTLVIAVMIAASYAVSIFDQKYIQGPIRKIYRKWANIQNWNEKIVR</sequence>
<evidence type="ECO:0000256" key="1">
    <source>
        <dbReference type="SAM" id="Phobius"/>
    </source>
</evidence>
<feature type="transmembrane region" description="Helical" evidence="1">
    <location>
        <begin position="296"/>
        <end position="318"/>
    </location>
</feature>